<reference evidence="6" key="1">
    <citation type="submission" date="2021-06" db="EMBL/GenBank/DDBJ databases">
        <authorList>
            <person name="Kallberg Y."/>
            <person name="Tangrot J."/>
            <person name="Rosling A."/>
        </authorList>
    </citation>
    <scope>NUCLEOTIDE SEQUENCE</scope>
    <source>
        <strain evidence="6">MA453B</strain>
    </source>
</reference>
<gene>
    <name evidence="6" type="ORF">DERYTH_LOCUS24137</name>
</gene>
<evidence type="ECO:0000256" key="5">
    <source>
        <dbReference type="ARBA" id="ARBA00023242"/>
    </source>
</evidence>
<dbReference type="InterPro" id="IPR012337">
    <property type="entry name" value="RNaseH-like_sf"/>
</dbReference>
<evidence type="ECO:0000256" key="4">
    <source>
        <dbReference type="ARBA" id="ARBA00022833"/>
    </source>
</evidence>
<name>A0A9N9K0L0_9GLOM</name>
<keyword evidence="5" id="KW-0539">Nucleus</keyword>
<protein>
    <submittedName>
        <fullName evidence="6">20639_t:CDS:1</fullName>
    </submittedName>
</protein>
<dbReference type="GO" id="GO:0008270">
    <property type="term" value="F:zinc ion binding"/>
    <property type="evidence" value="ECO:0007669"/>
    <property type="project" value="UniProtKB-KW"/>
</dbReference>
<keyword evidence="2" id="KW-0479">Metal-binding</keyword>
<dbReference type="AlphaFoldDB" id="A0A9N9K0L0"/>
<keyword evidence="3" id="KW-0863">Zinc-finger</keyword>
<evidence type="ECO:0000256" key="2">
    <source>
        <dbReference type="ARBA" id="ARBA00022723"/>
    </source>
</evidence>
<dbReference type="PANTHER" id="PTHR46481:SF10">
    <property type="entry name" value="ZINC FINGER BED DOMAIN-CONTAINING PROTEIN 39"/>
    <property type="match status" value="1"/>
</dbReference>
<dbReference type="InterPro" id="IPR052035">
    <property type="entry name" value="ZnF_BED_domain_contain"/>
</dbReference>
<organism evidence="6 7">
    <name type="scientific">Dentiscutata erythropus</name>
    <dbReference type="NCBI Taxonomy" id="1348616"/>
    <lineage>
        <taxon>Eukaryota</taxon>
        <taxon>Fungi</taxon>
        <taxon>Fungi incertae sedis</taxon>
        <taxon>Mucoromycota</taxon>
        <taxon>Glomeromycotina</taxon>
        <taxon>Glomeromycetes</taxon>
        <taxon>Diversisporales</taxon>
        <taxon>Gigasporaceae</taxon>
        <taxon>Dentiscutata</taxon>
    </lineage>
</organism>
<feature type="non-terminal residue" evidence="6">
    <location>
        <position position="1"/>
    </location>
</feature>
<comment type="subcellular location">
    <subcellularLocation>
        <location evidence="1">Nucleus</location>
    </subcellularLocation>
</comment>
<dbReference type="GO" id="GO:0005634">
    <property type="term" value="C:nucleus"/>
    <property type="evidence" value="ECO:0007669"/>
    <property type="project" value="UniProtKB-SubCell"/>
</dbReference>
<keyword evidence="7" id="KW-1185">Reference proteome</keyword>
<feature type="non-terminal residue" evidence="6">
    <location>
        <position position="312"/>
    </location>
</feature>
<dbReference type="SUPFAM" id="SSF53098">
    <property type="entry name" value="Ribonuclease H-like"/>
    <property type="match status" value="1"/>
</dbReference>
<sequence length="312" mass="36742">GRQFTGIWKEIELGEEVSCRVYRGKYIHCNKKFRCAKPIKTRAHIAHECPNFEDYAILTETSIEIESKSTSKKKFRPLFNIFCEVLAEKYKISGGRLKYYVETRWIIFHKYNSSIIRFKKCLEDIRDKFAHKITNNKIITILKSHGFFDDMQYLTEILAPFKSAILEVEESQSNLADCYIALLKIGAAINNLPQKEYHKFRNYSYKETGLKFGIFLTIAFHAGMLWKSLKKTKESYESLITQFWQYKMQKDSNKKPNAYTMPYVLNQDTPLSWWSTCEVNSNELQQLAIWLFTIIPSSVACEYTFSTLNWLF</sequence>
<keyword evidence="4" id="KW-0862">Zinc</keyword>
<dbReference type="EMBL" id="CAJVPY010039170">
    <property type="protein sequence ID" value="CAG8804616.1"/>
    <property type="molecule type" value="Genomic_DNA"/>
</dbReference>
<comment type="caution">
    <text evidence="6">The sequence shown here is derived from an EMBL/GenBank/DDBJ whole genome shotgun (WGS) entry which is preliminary data.</text>
</comment>
<evidence type="ECO:0000313" key="7">
    <source>
        <dbReference type="Proteomes" id="UP000789405"/>
    </source>
</evidence>
<dbReference type="Proteomes" id="UP000789405">
    <property type="component" value="Unassembled WGS sequence"/>
</dbReference>
<accession>A0A9N9K0L0</accession>
<dbReference type="PANTHER" id="PTHR46481">
    <property type="entry name" value="ZINC FINGER BED DOMAIN-CONTAINING PROTEIN 4"/>
    <property type="match status" value="1"/>
</dbReference>
<proteinExistence type="predicted"/>
<dbReference type="OrthoDB" id="2439921at2759"/>
<evidence type="ECO:0000256" key="3">
    <source>
        <dbReference type="ARBA" id="ARBA00022771"/>
    </source>
</evidence>
<evidence type="ECO:0000256" key="1">
    <source>
        <dbReference type="ARBA" id="ARBA00004123"/>
    </source>
</evidence>
<evidence type="ECO:0000313" key="6">
    <source>
        <dbReference type="EMBL" id="CAG8804616.1"/>
    </source>
</evidence>